<dbReference type="EMBL" id="MFZO01000018">
    <property type="protein sequence ID" value="OGK25155.1"/>
    <property type="molecule type" value="Genomic_DNA"/>
</dbReference>
<evidence type="ECO:0000259" key="1">
    <source>
        <dbReference type="Pfam" id="PF01850"/>
    </source>
</evidence>
<accession>A0A1F7H202</accession>
<evidence type="ECO:0000313" key="2">
    <source>
        <dbReference type="EMBL" id="OGK25155.1"/>
    </source>
</evidence>
<proteinExistence type="predicted"/>
<dbReference type="AlphaFoldDB" id="A0A1F7H202"/>
<protein>
    <recommendedName>
        <fullName evidence="1">PIN domain-containing protein</fullName>
    </recommendedName>
</protein>
<dbReference type="Gene3D" id="3.40.50.1010">
    <property type="entry name" value="5'-nuclease"/>
    <property type="match status" value="1"/>
</dbReference>
<name>A0A1F7H202_9BACT</name>
<reference evidence="2 3" key="1">
    <citation type="journal article" date="2016" name="Nat. Commun.">
        <title>Thousands of microbial genomes shed light on interconnected biogeochemical processes in an aquifer system.</title>
        <authorList>
            <person name="Anantharaman K."/>
            <person name="Brown C.T."/>
            <person name="Hug L.A."/>
            <person name="Sharon I."/>
            <person name="Castelle C.J."/>
            <person name="Probst A.J."/>
            <person name="Thomas B.C."/>
            <person name="Singh A."/>
            <person name="Wilkins M.J."/>
            <person name="Karaoz U."/>
            <person name="Brodie E.L."/>
            <person name="Williams K.H."/>
            <person name="Hubbard S.S."/>
            <person name="Banfield J.F."/>
        </authorList>
    </citation>
    <scope>NUCLEOTIDE SEQUENCE [LARGE SCALE GENOMIC DNA]</scope>
</reference>
<sequence length="145" mass="17309">MINISKEKWGFDSNIIIYALDKKSPFFLKTEEFFASIEKSNFFITQQNIIEIEKVLITFYHLDKKDVVKRVGLFLESFEFTLVTPRPSTLMKYHEILKLYKRKSFFDLYLASTYLDNEVYNFFTVNVKDFKGIPDFKPINPFKLV</sequence>
<evidence type="ECO:0000313" key="3">
    <source>
        <dbReference type="Proteomes" id="UP000177913"/>
    </source>
</evidence>
<dbReference type="Pfam" id="PF01850">
    <property type="entry name" value="PIN"/>
    <property type="match status" value="1"/>
</dbReference>
<comment type="caution">
    <text evidence="2">The sequence shown here is derived from an EMBL/GenBank/DDBJ whole genome shotgun (WGS) entry which is preliminary data.</text>
</comment>
<feature type="domain" description="PIN" evidence="1">
    <location>
        <begin position="12"/>
        <end position="113"/>
    </location>
</feature>
<dbReference type="SUPFAM" id="SSF88723">
    <property type="entry name" value="PIN domain-like"/>
    <property type="match status" value="1"/>
</dbReference>
<dbReference type="InterPro" id="IPR002716">
    <property type="entry name" value="PIN_dom"/>
</dbReference>
<dbReference type="Proteomes" id="UP000177913">
    <property type="component" value="Unassembled WGS sequence"/>
</dbReference>
<gene>
    <name evidence="2" type="ORF">A3C25_02425</name>
</gene>
<dbReference type="InterPro" id="IPR029060">
    <property type="entry name" value="PIN-like_dom_sf"/>
</dbReference>
<organism evidence="2 3">
    <name type="scientific">Candidatus Roizmanbacteria bacterium RIFCSPHIGHO2_02_FULL_38_11</name>
    <dbReference type="NCBI Taxonomy" id="1802039"/>
    <lineage>
        <taxon>Bacteria</taxon>
        <taxon>Candidatus Roizmaniibacteriota</taxon>
    </lineage>
</organism>